<accession>A0A1I1RM99</accession>
<sequence>MPQYATALGQYHIARAAYNHKFLKIGRGGVSRRKVARQMGIRREIKGPVISDTAELRSVYSSLIERGAPSEMAIVWRPPCTARSVAKLSLNRG</sequence>
<evidence type="ECO:0000313" key="1">
    <source>
        <dbReference type="EMBL" id="SFD31540.1"/>
    </source>
</evidence>
<organism evidence="1 2">
    <name type="scientific">Devosia psychrophila</name>
    <dbReference type="NCBI Taxonomy" id="728005"/>
    <lineage>
        <taxon>Bacteria</taxon>
        <taxon>Pseudomonadati</taxon>
        <taxon>Pseudomonadota</taxon>
        <taxon>Alphaproteobacteria</taxon>
        <taxon>Hyphomicrobiales</taxon>
        <taxon>Devosiaceae</taxon>
        <taxon>Devosia</taxon>
    </lineage>
</organism>
<proteinExistence type="predicted"/>
<gene>
    <name evidence="1" type="ORF">SAMN04488059_13931</name>
</gene>
<dbReference type="EMBL" id="FOMB01000039">
    <property type="protein sequence ID" value="SFD31540.1"/>
    <property type="molecule type" value="Genomic_DNA"/>
</dbReference>
<reference evidence="1 2" key="1">
    <citation type="submission" date="2016-10" db="EMBL/GenBank/DDBJ databases">
        <authorList>
            <person name="de Groot N.N."/>
        </authorList>
    </citation>
    <scope>NUCLEOTIDE SEQUENCE [LARGE SCALE GENOMIC DNA]</scope>
    <source>
        <strain evidence="1 2">CGMCC 1.10210</strain>
    </source>
</reference>
<dbReference type="Proteomes" id="UP000182258">
    <property type="component" value="Unassembled WGS sequence"/>
</dbReference>
<evidence type="ECO:0000313" key="2">
    <source>
        <dbReference type="Proteomes" id="UP000182258"/>
    </source>
</evidence>
<dbReference type="AlphaFoldDB" id="A0A1I1RM99"/>
<protein>
    <submittedName>
        <fullName evidence="1">Uncharacterized protein</fullName>
    </submittedName>
</protein>
<name>A0A1I1RM99_9HYPH</name>